<comment type="caution">
    <text evidence="1">The sequence shown here is derived from an EMBL/GenBank/DDBJ whole genome shotgun (WGS) entry which is preliminary data.</text>
</comment>
<name>A0A9P5XQ29_9AGAR</name>
<dbReference type="EMBL" id="MU151052">
    <property type="protein sequence ID" value="KAF9454858.1"/>
    <property type="molecule type" value="Genomic_DNA"/>
</dbReference>
<dbReference type="AlphaFoldDB" id="A0A9P5XQ29"/>
<dbReference type="Proteomes" id="UP000807342">
    <property type="component" value="Unassembled WGS sequence"/>
</dbReference>
<reference evidence="1" key="1">
    <citation type="submission" date="2020-11" db="EMBL/GenBank/DDBJ databases">
        <authorList>
            <consortium name="DOE Joint Genome Institute"/>
            <person name="Ahrendt S."/>
            <person name="Riley R."/>
            <person name="Andreopoulos W."/>
            <person name="Labutti K."/>
            <person name="Pangilinan J."/>
            <person name="Ruiz-Duenas F.J."/>
            <person name="Barrasa J.M."/>
            <person name="Sanchez-Garcia M."/>
            <person name="Camarero S."/>
            <person name="Miyauchi S."/>
            <person name="Serrano A."/>
            <person name="Linde D."/>
            <person name="Babiker R."/>
            <person name="Drula E."/>
            <person name="Ayuso-Fernandez I."/>
            <person name="Pacheco R."/>
            <person name="Padilla G."/>
            <person name="Ferreira P."/>
            <person name="Barriuso J."/>
            <person name="Kellner H."/>
            <person name="Castanera R."/>
            <person name="Alfaro M."/>
            <person name="Ramirez L."/>
            <person name="Pisabarro A.G."/>
            <person name="Kuo A."/>
            <person name="Tritt A."/>
            <person name="Lipzen A."/>
            <person name="He G."/>
            <person name="Yan M."/>
            <person name="Ng V."/>
            <person name="Cullen D."/>
            <person name="Martin F."/>
            <person name="Rosso M.-N."/>
            <person name="Henrissat B."/>
            <person name="Hibbett D."/>
            <person name="Martinez A.T."/>
            <person name="Grigoriev I.V."/>
        </authorList>
    </citation>
    <scope>NUCLEOTIDE SEQUENCE</scope>
    <source>
        <strain evidence="1">MF-IS2</strain>
    </source>
</reference>
<gene>
    <name evidence="1" type="ORF">P691DRAFT_754405</name>
</gene>
<organism evidence="1 2">
    <name type="scientific">Macrolepiota fuliginosa MF-IS2</name>
    <dbReference type="NCBI Taxonomy" id="1400762"/>
    <lineage>
        <taxon>Eukaryota</taxon>
        <taxon>Fungi</taxon>
        <taxon>Dikarya</taxon>
        <taxon>Basidiomycota</taxon>
        <taxon>Agaricomycotina</taxon>
        <taxon>Agaricomycetes</taxon>
        <taxon>Agaricomycetidae</taxon>
        <taxon>Agaricales</taxon>
        <taxon>Agaricineae</taxon>
        <taxon>Agaricaceae</taxon>
        <taxon>Macrolepiota</taxon>
    </lineage>
</organism>
<evidence type="ECO:0000313" key="1">
    <source>
        <dbReference type="EMBL" id="KAF9454858.1"/>
    </source>
</evidence>
<sequence>MPIPTLDIPDDLLTNPKSRSRVLHELDLADLYSGFYISPKETMQWSKRVTGCQPNAVFDAYFPIDKFLDVLENNSHGYQVVLMGTPDALPQAFVYDYVEPFPEGFQYTKEEDLPQREGDGRLKQ</sequence>
<proteinExistence type="predicted"/>
<protein>
    <submittedName>
        <fullName evidence="1">Uncharacterized protein</fullName>
    </submittedName>
</protein>
<evidence type="ECO:0000313" key="2">
    <source>
        <dbReference type="Proteomes" id="UP000807342"/>
    </source>
</evidence>
<keyword evidence="2" id="KW-1185">Reference proteome</keyword>
<accession>A0A9P5XQ29</accession>